<geneLocation type="mitochondrion" evidence="1"/>
<keyword evidence="1" id="KW-0496">Mitochondrion</keyword>
<dbReference type="AlphaFoldDB" id="A0A124GMR3"/>
<evidence type="ECO:0000313" key="1">
    <source>
        <dbReference type="EMBL" id="KUM46458.1"/>
    </source>
</evidence>
<sequence length="57" mass="6740">MVKRNFFGWSSVNVAQKCPAKYYSHSLECTRLINPTRCMKSMHSPLFRYLPGKKWKS</sequence>
<protein>
    <submittedName>
        <fullName evidence="1">Uncharacterized protein</fullName>
    </submittedName>
</protein>
<name>A0A124GMR3_PICGL</name>
<dbReference type="EMBL" id="LKAM01000011">
    <property type="protein sequence ID" value="KUM46458.1"/>
    <property type="molecule type" value="Genomic_DNA"/>
</dbReference>
<comment type="caution">
    <text evidence="1">The sequence shown here is derived from an EMBL/GenBank/DDBJ whole genome shotgun (WGS) entry which is preliminary data.</text>
</comment>
<reference evidence="1" key="1">
    <citation type="journal article" date="2015" name="Genome Biol. Evol.">
        <title>Organellar Genomes of White Spruce (Picea glauca): Assembly and Annotation.</title>
        <authorList>
            <person name="Jackman S.D."/>
            <person name="Warren R.L."/>
            <person name="Gibb E.A."/>
            <person name="Vandervalk B.P."/>
            <person name="Mohamadi H."/>
            <person name="Chu J."/>
            <person name="Raymond A."/>
            <person name="Pleasance S."/>
            <person name="Coope R."/>
            <person name="Wildung M.R."/>
            <person name="Ritland C.E."/>
            <person name="Bousquet J."/>
            <person name="Jones S.J."/>
            <person name="Bohlmann J."/>
            <person name="Birol I."/>
        </authorList>
    </citation>
    <scope>NUCLEOTIDE SEQUENCE [LARGE SCALE GENOMIC DNA]</scope>
    <source>
        <tissue evidence="1">Flushing bud</tissue>
    </source>
</reference>
<organism evidence="1">
    <name type="scientific">Picea glauca</name>
    <name type="common">White spruce</name>
    <name type="synonym">Pinus glauca</name>
    <dbReference type="NCBI Taxonomy" id="3330"/>
    <lineage>
        <taxon>Eukaryota</taxon>
        <taxon>Viridiplantae</taxon>
        <taxon>Streptophyta</taxon>
        <taxon>Embryophyta</taxon>
        <taxon>Tracheophyta</taxon>
        <taxon>Spermatophyta</taxon>
        <taxon>Pinopsida</taxon>
        <taxon>Pinidae</taxon>
        <taxon>Conifers I</taxon>
        <taxon>Pinales</taxon>
        <taxon>Pinaceae</taxon>
        <taxon>Picea</taxon>
    </lineage>
</organism>
<gene>
    <name evidence="1" type="ORF">ABT39_MTgene1559</name>
</gene>
<accession>A0A124GMR3</accession>
<proteinExistence type="predicted"/>